<dbReference type="AlphaFoldDB" id="A0A378BRD5"/>
<gene>
    <name evidence="1" type="ORF">NCTC5050_05482</name>
</gene>
<dbReference type="EMBL" id="UGLZ01000005">
    <property type="protein sequence ID" value="STV49643.1"/>
    <property type="molecule type" value="Genomic_DNA"/>
</dbReference>
<reference evidence="1 2" key="1">
    <citation type="submission" date="2018-06" db="EMBL/GenBank/DDBJ databases">
        <authorList>
            <consortium name="Pathogen Informatics"/>
            <person name="Doyle S."/>
        </authorList>
    </citation>
    <scope>NUCLEOTIDE SEQUENCE [LARGE SCALE GENOMIC DNA]</scope>
    <source>
        <strain evidence="1 2">NCTC5050</strain>
    </source>
</reference>
<dbReference type="Proteomes" id="UP000255382">
    <property type="component" value="Unassembled WGS sequence"/>
</dbReference>
<accession>A0A378BRD5</accession>
<protein>
    <submittedName>
        <fullName evidence="1">Uncharacterized protein</fullName>
    </submittedName>
</protein>
<evidence type="ECO:0000313" key="2">
    <source>
        <dbReference type="Proteomes" id="UP000255382"/>
    </source>
</evidence>
<organism evidence="1 2">
    <name type="scientific">Klebsiella pneumoniae subsp. ozaenae</name>
    <dbReference type="NCBI Taxonomy" id="574"/>
    <lineage>
        <taxon>Bacteria</taxon>
        <taxon>Pseudomonadati</taxon>
        <taxon>Pseudomonadota</taxon>
        <taxon>Gammaproteobacteria</taxon>
        <taxon>Enterobacterales</taxon>
        <taxon>Enterobacteriaceae</taxon>
        <taxon>Klebsiella/Raoultella group</taxon>
        <taxon>Klebsiella</taxon>
        <taxon>Klebsiella pneumoniae complex</taxon>
    </lineage>
</organism>
<sequence length="39" mass="4364">MSSGKYWISNNYIYGPKESGRFWISGGYIYGQEIPGSIG</sequence>
<proteinExistence type="predicted"/>
<name>A0A378BRD5_KLEPO</name>
<keyword evidence="2" id="KW-1185">Reference proteome</keyword>
<evidence type="ECO:0000313" key="1">
    <source>
        <dbReference type="EMBL" id="STV49643.1"/>
    </source>
</evidence>